<gene>
    <name evidence="1" type="ORF">ABIC98_002189</name>
</gene>
<comment type="caution">
    <text evidence="1">The sequence shown here is derived from an EMBL/GenBank/DDBJ whole genome shotgun (WGS) entry which is preliminary data.</text>
</comment>
<name>A0ACC6TFT2_9MICC</name>
<keyword evidence="2" id="KW-1185">Reference proteome</keyword>
<dbReference type="Proteomes" id="UP001549207">
    <property type="component" value="Unassembled WGS sequence"/>
</dbReference>
<organism evidence="1 2">
    <name type="scientific">Arthrobacter nitrophenolicus</name>
    <dbReference type="NCBI Taxonomy" id="683150"/>
    <lineage>
        <taxon>Bacteria</taxon>
        <taxon>Bacillati</taxon>
        <taxon>Actinomycetota</taxon>
        <taxon>Actinomycetes</taxon>
        <taxon>Micrococcales</taxon>
        <taxon>Micrococcaceae</taxon>
        <taxon>Arthrobacter</taxon>
    </lineage>
</organism>
<dbReference type="EMBL" id="JBEPNJ010000007">
    <property type="protein sequence ID" value="MET3772541.1"/>
    <property type="molecule type" value="Genomic_DNA"/>
</dbReference>
<protein>
    <submittedName>
        <fullName evidence="1">Integral membrane protein</fullName>
    </submittedName>
</protein>
<accession>A0ACC6TFT2</accession>
<sequence>MPLKNPVIRAFRILAVAEAISWAALLAGMYFKWIAGTTEVGVQVAGPIHGALFVAYGAAALALWRLQRWPFMVAFFAGISAVFPFATILFERWAGKRGYLGGVPAEASPDVTKESARV</sequence>
<reference evidence="1" key="1">
    <citation type="submission" date="2024-06" db="EMBL/GenBank/DDBJ databases">
        <title>Genomic Encyclopedia of Type Strains, Phase IV (KMG-IV): sequencing the most valuable type-strain genomes for metagenomic binning, comparative biology and taxonomic classification.</title>
        <authorList>
            <person name="Goeker M."/>
        </authorList>
    </citation>
    <scope>NUCLEOTIDE SEQUENCE</scope>
    <source>
        <strain evidence="1">SJCon</strain>
    </source>
</reference>
<proteinExistence type="predicted"/>
<evidence type="ECO:0000313" key="1">
    <source>
        <dbReference type="EMBL" id="MET3772541.1"/>
    </source>
</evidence>
<evidence type="ECO:0000313" key="2">
    <source>
        <dbReference type="Proteomes" id="UP001549207"/>
    </source>
</evidence>